<feature type="region of interest" description="Disordered" evidence="1">
    <location>
        <begin position="80"/>
        <end position="111"/>
    </location>
</feature>
<dbReference type="Proteomes" id="UP000644020">
    <property type="component" value="Unassembled WGS sequence"/>
</dbReference>
<evidence type="ECO:0000313" key="2">
    <source>
        <dbReference type="EMBL" id="GHA86230.1"/>
    </source>
</evidence>
<organism evidence="2 3">
    <name type="scientific">Streptomyces termitum</name>
    <dbReference type="NCBI Taxonomy" id="67368"/>
    <lineage>
        <taxon>Bacteria</taxon>
        <taxon>Bacillati</taxon>
        <taxon>Actinomycetota</taxon>
        <taxon>Actinomycetes</taxon>
        <taxon>Kitasatosporales</taxon>
        <taxon>Streptomycetaceae</taxon>
        <taxon>Streptomyces</taxon>
    </lineage>
</organism>
<comment type="caution">
    <text evidence="2">The sequence shown here is derived from an EMBL/GenBank/DDBJ whole genome shotgun (WGS) entry which is preliminary data.</text>
</comment>
<dbReference type="AlphaFoldDB" id="A0A918T5U4"/>
<keyword evidence="3" id="KW-1185">Reference proteome</keyword>
<reference evidence="2" key="1">
    <citation type="journal article" date="2014" name="Int. J. Syst. Evol. Microbiol.">
        <title>Complete genome sequence of Corynebacterium casei LMG S-19264T (=DSM 44701T), isolated from a smear-ripened cheese.</title>
        <authorList>
            <consortium name="US DOE Joint Genome Institute (JGI-PGF)"/>
            <person name="Walter F."/>
            <person name="Albersmeier A."/>
            <person name="Kalinowski J."/>
            <person name="Ruckert C."/>
        </authorList>
    </citation>
    <scope>NUCLEOTIDE SEQUENCE</scope>
    <source>
        <strain evidence="2">JCM 4518</strain>
    </source>
</reference>
<proteinExistence type="predicted"/>
<sequence>MRKDRFEEISGMPDIVEGVASAATLFVLRVEGATSWRPQERFIPSQCQVDGTRVEEAGAELFDAVDCNAGAGREPVDPFQWRLVPPTRPPKVLGAKRTWPSTRHRPFGMQS</sequence>
<dbReference type="EMBL" id="BMUL01000007">
    <property type="protein sequence ID" value="GHA86230.1"/>
    <property type="molecule type" value="Genomic_DNA"/>
</dbReference>
<gene>
    <name evidence="2" type="ORF">GCM10010305_32610</name>
</gene>
<protein>
    <submittedName>
        <fullName evidence="2">Uncharacterized protein</fullName>
    </submittedName>
</protein>
<name>A0A918T5U4_9ACTN</name>
<evidence type="ECO:0000256" key="1">
    <source>
        <dbReference type="SAM" id="MobiDB-lite"/>
    </source>
</evidence>
<feature type="compositionally biased region" description="Basic residues" evidence="1">
    <location>
        <begin position="102"/>
        <end position="111"/>
    </location>
</feature>
<reference evidence="2" key="2">
    <citation type="submission" date="2020-09" db="EMBL/GenBank/DDBJ databases">
        <authorList>
            <person name="Sun Q."/>
            <person name="Ohkuma M."/>
        </authorList>
    </citation>
    <scope>NUCLEOTIDE SEQUENCE</scope>
    <source>
        <strain evidence="2">JCM 4518</strain>
    </source>
</reference>
<accession>A0A918T5U4</accession>
<evidence type="ECO:0000313" key="3">
    <source>
        <dbReference type="Proteomes" id="UP000644020"/>
    </source>
</evidence>